<dbReference type="HOGENOM" id="CLU_2867775_0_0_1"/>
<feature type="region of interest" description="Disordered" evidence="1">
    <location>
        <begin position="1"/>
        <end position="25"/>
    </location>
</feature>
<reference evidence="2" key="2">
    <citation type="submission" date="2010-07" db="EMBL/GenBank/DDBJ databases">
        <authorList>
            <consortium name="The Broad Institute Genome Sequencing Platform"/>
            <consortium name="Broad Institute Genome Sequencing Center for Infectious Disease"/>
            <person name="Ma L.-J."/>
            <person name="Dead R."/>
            <person name="Young S."/>
            <person name="Zeng Q."/>
            <person name="Koehrsen M."/>
            <person name="Alvarado L."/>
            <person name="Berlin A."/>
            <person name="Chapman S.B."/>
            <person name="Chen Z."/>
            <person name="Freedman E."/>
            <person name="Gellesch M."/>
            <person name="Goldberg J."/>
            <person name="Griggs A."/>
            <person name="Gujja S."/>
            <person name="Heilman E.R."/>
            <person name="Heiman D."/>
            <person name="Hepburn T."/>
            <person name="Howarth C."/>
            <person name="Jen D."/>
            <person name="Larson L."/>
            <person name="Mehta T."/>
            <person name="Neiman D."/>
            <person name="Pearson M."/>
            <person name="Roberts A."/>
            <person name="Saif S."/>
            <person name="Shea T."/>
            <person name="Shenoy N."/>
            <person name="Sisk P."/>
            <person name="Stolte C."/>
            <person name="Sykes S."/>
            <person name="Walk T."/>
            <person name="White J."/>
            <person name="Yandava C."/>
            <person name="Haas B."/>
            <person name="Nusbaum C."/>
            <person name="Birren B."/>
        </authorList>
    </citation>
    <scope>NUCLEOTIDE SEQUENCE</scope>
    <source>
        <strain evidence="2">R3-111a-1</strain>
    </source>
</reference>
<reference evidence="3" key="5">
    <citation type="submission" date="2018-04" db="UniProtKB">
        <authorList>
            <consortium name="EnsemblFungi"/>
        </authorList>
    </citation>
    <scope>IDENTIFICATION</scope>
    <source>
        <strain evidence="3">R3-111a-1</strain>
    </source>
</reference>
<dbReference type="EnsemblFungi" id="EJT72412">
    <property type="protein sequence ID" value="EJT72412"/>
    <property type="gene ID" value="GGTG_09278"/>
</dbReference>
<evidence type="ECO:0000313" key="2">
    <source>
        <dbReference type="EMBL" id="EJT72412.1"/>
    </source>
</evidence>
<proteinExistence type="predicted"/>
<gene>
    <name evidence="3" type="primary">20349736</name>
    <name evidence="2" type="ORF">GGTG_09278</name>
</gene>
<dbReference type="GeneID" id="20349736"/>
<evidence type="ECO:0000256" key="1">
    <source>
        <dbReference type="SAM" id="MobiDB-lite"/>
    </source>
</evidence>
<reference evidence="2" key="3">
    <citation type="submission" date="2010-09" db="EMBL/GenBank/DDBJ databases">
        <title>Annotation of Gaeumannomyces graminis var. tritici R3-111a-1.</title>
        <authorList>
            <consortium name="The Broad Institute Genome Sequencing Platform"/>
            <person name="Ma L.-J."/>
            <person name="Dead R."/>
            <person name="Young S.K."/>
            <person name="Zeng Q."/>
            <person name="Gargeya S."/>
            <person name="Fitzgerald M."/>
            <person name="Haas B."/>
            <person name="Abouelleil A."/>
            <person name="Alvarado L."/>
            <person name="Arachchi H.M."/>
            <person name="Berlin A."/>
            <person name="Brown A."/>
            <person name="Chapman S.B."/>
            <person name="Chen Z."/>
            <person name="Dunbar C."/>
            <person name="Freedman E."/>
            <person name="Gearin G."/>
            <person name="Gellesch M."/>
            <person name="Goldberg J."/>
            <person name="Griggs A."/>
            <person name="Gujja S."/>
            <person name="Heiman D."/>
            <person name="Howarth C."/>
            <person name="Larson L."/>
            <person name="Lui A."/>
            <person name="MacDonald P.J.P."/>
            <person name="Mehta T."/>
            <person name="Montmayeur A."/>
            <person name="Murphy C."/>
            <person name="Neiman D."/>
            <person name="Pearson M."/>
            <person name="Priest M."/>
            <person name="Roberts A."/>
            <person name="Saif S."/>
            <person name="Shea T."/>
            <person name="Shenoy N."/>
            <person name="Sisk P."/>
            <person name="Stolte C."/>
            <person name="Sykes S."/>
            <person name="Yandava C."/>
            <person name="Wortman J."/>
            <person name="Nusbaum C."/>
            <person name="Birren B."/>
        </authorList>
    </citation>
    <scope>NUCLEOTIDE SEQUENCE</scope>
    <source>
        <strain evidence="2">R3-111a-1</strain>
    </source>
</reference>
<protein>
    <submittedName>
        <fullName evidence="2 3">Uncharacterized protein</fullName>
    </submittedName>
</protein>
<feature type="region of interest" description="Disordered" evidence="1">
    <location>
        <begin position="41"/>
        <end position="64"/>
    </location>
</feature>
<name>J3P6Y2_GAET3</name>
<dbReference type="VEuPathDB" id="FungiDB:GGTG_09278"/>
<dbReference type="EMBL" id="GL385399">
    <property type="protein sequence ID" value="EJT72412.1"/>
    <property type="molecule type" value="Genomic_DNA"/>
</dbReference>
<dbReference type="RefSeq" id="XP_009225386.1">
    <property type="nucleotide sequence ID" value="XM_009227122.1"/>
</dbReference>
<dbReference type="Proteomes" id="UP000006039">
    <property type="component" value="Unassembled WGS sequence"/>
</dbReference>
<reference evidence="3" key="4">
    <citation type="journal article" date="2015" name="G3 (Bethesda)">
        <title>Genome sequences of three phytopathogenic species of the Magnaporthaceae family of fungi.</title>
        <authorList>
            <person name="Okagaki L.H."/>
            <person name="Nunes C.C."/>
            <person name="Sailsbery J."/>
            <person name="Clay B."/>
            <person name="Brown D."/>
            <person name="John T."/>
            <person name="Oh Y."/>
            <person name="Young N."/>
            <person name="Fitzgerald M."/>
            <person name="Haas B.J."/>
            <person name="Zeng Q."/>
            <person name="Young S."/>
            <person name="Adiconis X."/>
            <person name="Fan L."/>
            <person name="Levin J.Z."/>
            <person name="Mitchell T.K."/>
            <person name="Okubara P.A."/>
            <person name="Farman M.L."/>
            <person name="Kohn L.M."/>
            <person name="Birren B."/>
            <person name="Ma L.-J."/>
            <person name="Dean R.A."/>
        </authorList>
    </citation>
    <scope>NUCLEOTIDE SEQUENCE</scope>
    <source>
        <strain evidence="3">R3-111a-1</strain>
    </source>
</reference>
<accession>J3P6Y2</accession>
<organism evidence="2">
    <name type="scientific">Gaeumannomyces tritici (strain R3-111a-1)</name>
    <name type="common">Wheat and barley take-all root rot fungus</name>
    <name type="synonym">Gaeumannomyces graminis var. tritici</name>
    <dbReference type="NCBI Taxonomy" id="644352"/>
    <lineage>
        <taxon>Eukaryota</taxon>
        <taxon>Fungi</taxon>
        <taxon>Dikarya</taxon>
        <taxon>Ascomycota</taxon>
        <taxon>Pezizomycotina</taxon>
        <taxon>Sordariomycetes</taxon>
        <taxon>Sordariomycetidae</taxon>
        <taxon>Magnaporthales</taxon>
        <taxon>Magnaporthaceae</taxon>
        <taxon>Gaeumannomyces</taxon>
    </lineage>
</organism>
<evidence type="ECO:0000313" key="4">
    <source>
        <dbReference type="Proteomes" id="UP000006039"/>
    </source>
</evidence>
<reference evidence="4" key="1">
    <citation type="submission" date="2010-07" db="EMBL/GenBank/DDBJ databases">
        <title>The genome sequence of Gaeumannomyces graminis var. tritici strain R3-111a-1.</title>
        <authorList>
            <consortium name="The Broad Institute Genome Sequencing Platform"/>
            <person name="Ma L.-J."/>
            <person name="Dead R."/>
            <person name="Young S."/>
            <person name="Zeng Q."/>
            <person name="Koehrsen M."/>
            <person name="Alvarado L."/>
            <person name="Berlin A."/>
            <person name="Chapman S.B."/>
            <person name="Chen Z."/>
            <person name="Freedman E."/>
            <person name="Gellesch M."/>
            <person name="Goldberg J."/>
            <person name="Griggs A."/>
            <person name="Gujja S."/>
            <person name="Heilman E.R."/>
            <person name="Heiman D."/>
            <person name="Hepburn T."/>
            <person name="Howarth C."/>
            <person name="Jen D."/>
            <person name="Larson L."/>
            <person name="Mehta T."/>
            <person name="Neiman D."/>
            <person name="Pearson M."/>
            <person name="Roberts A."/>
            <person name="Saif S."/>
            <person name="Shea T."/>
            <person name="Shenoy N."/>
            <person name="Sisk P."/>
            <person name="Stolte C."/>
            <person name="Sykes S."/>
            <person name="Walk T."/>
            <person name="White J."/>
            <person name="Yandava C."/>
            <person name="Haas B."/>
            <person name="Nusbaum C."/>
            <person name="Birren B."/>
        </authorList>
    </citation>
    <scope>NUCLEOTIDE SEQUENCE [LARGE SCALE GENOMIC DNA]</scope>
    <source>
        <strain evidence="4">R3-111a-1</strain>
    </source>
</reference>
<sequence>MLIQKRVPEVAGNGDGDDGKRKGARVVDVEMKREVLDLIHDGDDEEESGKDANLPRCLDGGGDI</sequence>
<dbReference type="AlphaFoldDB" id="J3P6Y2"/>
<keyword evidence="4" id="KW-1185">Reference proteome</keyword>
<evidence type="ECO:0000313" key="3">
    <source>
        <dbReference type="EnsemblFungi" id="EJT72412"/>
    </source>
</evidence>